<feature type="transmembrane region" description="Helical" evidence="5">
    <location>
        <begin position="244"/>
        <end position="266"/>
    </location>
</feature>
<dbReference type="Pfam" id="PF00892">
    <property type="entry name" value="EamA"/>
    <property type="match status" value="2"/>
</dbReference>
<dbReference type="OrthoDB" id="306876at2759"/>
<feature type="transmembrane region" description="Helical" evidence="5">
    <location>
        <begin position="121"/>
        <end position="141"/>
    </location>
</feature>
<dbReference type="AlphaFoldDB" id="A0A2G8JXD7"/>
<comment type="subcellular location">
    <subcellularLocation>
        <location evidence="1">Membrane</location>
        <topology evidence="1">Multi-pass membrane protein</topology>
    </subcellularLocation>
</comment>
<evidence type="ECO:0000256" key="5">
    <source>
        <dbReference type="SAM" id="Phobius"/>
    </source>
</evidence>
<protein>
    <submittedName>
        <fullName evidence="7">Putative solute carrier family 35 member G1-like</fullName>
    </submittedName>
</protein>
<dbReference type="InterPro" id="IPR000620">
    <property type="entry name" value="EamA_dom"/>
</dbReference>
<organism evidence="7 8">
    <name type="scientific">Stichopus japonicus</name>
    <name type="common">Sea cucumber</name>
    <dbReference type="NCBI Taxonomy" id="307972"/>
    <lineage>
        <taxon>Eukaryota</taxon>
        <taxon>Metazoa</taxon>
        <taxon>Echinodermata</taxon>
        <taxon>Eleutherozoa</taxon>
        <taxon>Echinozoa</taxon>
        <taxon>Holothuroidea</taxon>
        <taxon>Aspidochirotacea</taxon>
        <taxon>Aspidochirotida</taxon>
        <taxon>Stichopodidae</taxon>
        <taxon>Apostichopus</taxon>
    </lineage>
</organism>
<feature type="transmembrane region" description="Helical" evidence="5">
    <location>
        <begin position="210"/>
        <end position="232"/>
    </location>
</feature>
<dbReference type="GO" id="GO:0016020">
    <property type="term" value="C:membrane"/>
    <property type="evidence" value="ECO:0007669"/>
    <property type="project" value="UniProtKB-SubCell"/>
</dbReference>
<evidence type="ECO:0000313" key="7">
    <source>
        <dbReference type="EMBL" id="PIK40441.1"/>
    </source>
</evidence>
<evidence type="ECO:0000313" key="8">
    <source>
        <dbReference type="Proteomes" id="UP000230750"/>
    </source>
</evidence>
<accession>A0A2G8JXD7</accession>
<dbReference type="EMBL" id="MRZV01001124">
    <property type="protein sequence ID" value="PIK40441.1"/>
    <property type="molecule type" value="Genomic_DNA"/>
</dbReference>
<feature type="transmembrane region" description="Helical" evidence="5">
    <location>
        <begin position="326"/>
        <end position="344"/>
    </location>
</feature>
<dbReference type="STRING" id="307972.A0A2G8JXD7"/>
<keyword evidence="8" id="KW-1185">Reference proteome</keyword>
<feature type="transmembrane region" description="Helical" evidence="5">
    <location>
        <begin position="153"/>
        <end position="169"/>
    </location>
</feature>
<evidence type="ECO:0000259" key="6">
    <source>
        <dbReference type="Pfam" id="PF00892"/>
    </source>
</evidence>
<feature type="transmembrane region" description="Helical" evidence="5">
    <location>
        <begin position="89"/>
        <end position="109"/>
    </location>
</feature>
<evidence type="ECO:0000256" key="4">
    <source>
        <dbReference type="ARBA" id="ARBA00023136"/>
    </source>
</evidence>
<sequence length="372" mass="40739">MKVEEECELQVSDGDLLKEDGDNKDASCSINTLRPSVDPDSTHPEAIHVDRFTVFRRRSKGILFALLSAVFYSGQAFQMDIAVGDLGPFLVAFLMAIVMTGCATFLLVRNNISRPKTNEQYAWLLIAGLAMSAYLTLFSLALRNLDVGDTVTITYLSLILVGFVSWALLKEPFGLFDMLCAVVALTGVIFIVRPPFIFGNFSTINEHHNSMVGIAFAVAASIVISLIVTALRKHALLGIHAFQSLFTSGVIILVVSAVMCSCTGQWHRASCVSLIHPLGAGFAYFLGQLFLYYALQYERATLVNIFLTLEIVFAYAWQLLFLQGTVWWTSYVGATLVILSCVGMKVTRAYPATGVTSAVNETNRAKNVLKSA</sequence>
<evidence type="ECO:0000256" key="3">
    <source>
        <dbReference type="ARBA" id="ARBA00022989"/>
    </source>
</evidence>
<gene>
    <name evidence="7" type="ORF">BSL78_22724</name>
</gene>
<feature type="transmembrane region" description="Helical" evidence="5">
    <location>
        <begin position="61"/>
        <end position="77"/>
    </location>
</feature>
<evidence type="ECO:0000256" key="2">
    <source>
        <dbReference type="ARBA" id="ARBA00022692"/>
    </source>
</evidence>
<evidence type="ECO:0000256" key="1">
    <source>
        <dbReference type="ARBA" id="ARBA00004141"/>
    </source>
</evidence>
<name>A0A2G8JXD7_STIJA</name>
<keyword evidence="2 5" id="KW-0812">Transmembrane</keyword>
<keyword evidence="4 5" id="KW-0472">Membrane</keyword>
<dbReference type="PANTHER" id="PTHR22911">
    <property type="entry name" value="ACYL-MALONYL CONDENSING ENZYME-RELATED"/>
    <property type="match status" value="1"/>
</dbReference>
<feature type="transmembrane region" description="Helical" evidence="5">
    <location>
        <begin position="302"/>
        <end position="320"/>
    </location>
</feature>
<proteinExistence type="predicted"/>
<dbReference type="PANTHER" id="PTHR22911:SF6">
    <property type="entry name" value="SOLUTE CARRIER FAMILY 35 MEMBER G1"/>
    <property type="match status" value="1"/>
</dbReference>
<feature type="domain" description="EamA" evidence="6">
    <location>
        <begin position="60"/>
        <end position="192"/>
    </location>
</feature>
<feature type="transmembrane region" description="Helical" evidence="5">
    <location>
        <begin position="176"/>
        <end position="198"/>
    </location>
</feature>
<dbReference type="InterPro" id="IPR037185">
    <property type="entry name" value="EmrE-like"/>
</dbReference>
<dbReference type="SUPFAM" id="SSF103481">
    <property type="entry name" value="Multidrug resistance efflux transporter EmrE"/>
    <property type="match status" value="1"/>
</dbReference>
<dbReference type="Gene3D" id="1.10.3730.20">
    <property type="match status" value="1"/>
</dbReference>
<dbReference type="Proteomes" id="UP000230750">
    <property type="component" value="Unassembled WGS sequence"/>
</dbReference>
<feature type="transmembrane region" description="Helical" evidence="5">
    <location>
        <begin position="278"/>
        <end position="295"/>
    </location>
</feature>
<feature type="domain" description="EamA" evidence="6">
    <location>
        <begin position="212"/>
        <end position="343"/>
    </location>
</feature>
<keyword evidence="3 5" id="KW-1133">Transmembrane helix</keyword>
<reference evidence="7 8" key="1">
    <citation type="journal article" date="2017" name="PLoS Biol.">
        <title>The sea cucumber genome provides insights into morphological evolution and visceral regeneration.</title>
        <authorList>
            <person name="Zhang X."/>
            <person name="Sun L."/>
            <person name="Yuan J."/>
            <person name="Sun Y."/>
            <person name="Gao Y."/>
            <person name="Zhang L."/>
            <person name="Li S."/>
            <person name="Dai H."/>
            <person name="Hamel J.F."/>
            <person name="Liu C."/>
            <person name="Yu Y."/>
            <person name="Liu S."/>
            <person name="Lin W."/>
            <person name="Guo K."/>
            <person name="Jin S."/>
            <person name="Xu P."/>
            <person name="Storey K.B."/>
            <person name="Huan P."/>
            <person name="Zhang T."/>
            <person name="Zhou Y."/>
            <person name="Zhang J."/>
            <person name="Lin C."/>
            <person name="Li X."/>
            <person name="Xing L."/>
            <person name="Huo D."/>
            <person name="Sun M."/>
            <person name="Wang L."/>
            <person name="Mercier A."/>
            <person name="Li F."/>
            <person name="Yang H."/>
            <person name="Xiang J."/>
        </authorList>
    </citation>
    <scope>NUCLEOTIDE SEQUENCE [LARGE SCALE GENOMIC DNA]</scope>
    <source>
        <strain evidence="7">Shaxun</strain>
        <tissue evidence="7">Muscle</tissue>
    </source>
</reference>
<comment type="caution">
    <text evidence="7">The sequence shown here is derived from an EMBL/GenBank/DDBJ whole genome shotgun (WGS) entry which is preliminary data.</text>
</comment>